<gene>
    <name evidence="3" type="ORF">KGM_202040</name>
</gene>
<evidence type="ECO:0000313" key="4">
    <source>
        <dbReference type="Proteomes" id="UP000007151"/>
    </source>
</evidence>
<feature type="region of interest" description="Disordered" evidence="1">
    <location>
        <begin position="62"/>
        <end position="150"/>
    </location>
</feature>
<feature type="compositionally biased region" description="Polar residues" evidence="1">
    <location>
        <begin position="134"/>
        <end position="145"/>
    </location>
</feature>
<proteinExistence type="predicted"/>
<dbReference type="Proteomes" id="UP000007151">
    <property type="component" value="Unassembled WGS sequence"/>
</dbReference>
<comment type="caution">
    <text evidence="3">The sequence shown here is derived from an EMBL/GenBank/DDBJ whole genome shotgun (WGS) entry which is preliminary data.</text>
</comment>
<sequence length="163" mass="18468">MESVVFKAFVLSMLAVASGKPMWDDENNDYNGGSEESVVENTNFYPNYPRPYDGGFGSVVDDRPDYNNQFDSSEGGEEENYNYDGGNYYAHDEGSSRRYPSNRQGGSDYRALKRMPMGRGRPFNSRSRQRTEDYSSGSGEVSNFGNGDHNRNIFHITKKLVYV</sequence>
<keyword evidence="2" id="KW-0732">Signal</keyword>
<evidence type="ECO:0000256" key="1">
    <source>
        <dbReference type="SAM" id="MobiDB-lite"/>
    </source>
</evidence>
<keyword evidence="4" id="KW-1185">Reference proteome</keyword>
<accession>A0A212ES45</accession>
<name>A0A212ES45_DANPL</name>
<dbReference type="AlphaFoldDB" id="A0A212ES45"/>
<reference evidence="3 4" key="1">
    <citation type="journal article" date="2011" name="Cell">
        <title>The monarch butterfly genome yields insights into long-distance migration.</title>
        <authorList>
            <person name="Zhan S."/>
            <person name="Merlin C."/>
            <person name="Boore J.L."/>
            <person name="Reppert S.M."/>
        </authorList>
    </citation>
    <scope>NUCLEOTIDE SEQUENCE [LARGE SCALE GENOMIC DNA]</scope>
    <source>
        <strain evidence="3">F-2</strain>
    </source>
</reference>
<dbReference type="KEGG" id="dpl:KGM_202040"/>
<protein>
    <submittedName>
        <fullName evidence="3">Uncharacterized protein</fullName>
    </submittedName>
</protein>
<feature type="chain" id="PRO_5043680222" evidence="2">
    <location>
        <begin position="20"/>
        <end position="163"/>
    </location>
</feature>
<dbReference type="OrthoDB" id="10398150at2759"/>
<organism evidence="3 4">
    <name type="scientific">Danaus plexippus plexippus</name>
    <dbReference type="NCBI Taxonomy" id="278856"/>
    <lineage>
        <taxon>Eukaryota</taxon>
        <taxon>Metazoa</taxon>
        <taxon>Ecdysozoa</taxon>
        <taxon>Arthropoda</taxon>
        <taxon>Hexapoda</taxon>
        <taxon>Insecta</taxon>
        <taxon>Pterygota</taxon>
        <taxon>Neoptera</taxon>
        <taxon>Endopterygota</taxon>
        <taxon>Lepidoptera</taxon>
        <taxon>Glossata</taxon>
        <taxon>Ditrysia</taxon>
        <taxon>Papilionoidea</taxon>
        <taxon>Nymphalidae</taxon>
        <taxon>Danainae</taxon>
        <taxon>Danaini</taxon>
        <taxon>Danaina</taxon>
        <taxon>Danaus</taxon>
        <taxon>Danaus</taxon>
    </lineage>
</organism>
<dbReference type="EMBL" id="AGBW02012861">
    <property type="protein sequence ID" value="OWR44326.1"/>
    <property type="molecule type" value="Genomic_DNA"/>
</dbReference>
<evidence type="ECO:0000313" key="3">
    <source>
        <dbReference type="EMBL" id="OWR44326.1"/>
    </source>
</evidence>
<feature type="signal peptide" evidence="2">
    <location>
        <begin position="1"/>
        <end position="19"/>
    </location>
</feature>
<evidence type="ECO:0000256" key="2">
    <source>
        <dbReference type="SAM" id="SignalP"/>
    </source>
</evidence>